<sequence length="601" mass="67993">MQEAFEGESSGFVLPPSKATHNSEEEMLSYLQGIANSVLNGKLFREDSEHLNKLREVYRNLDQYQELHDLRILNKQYKREKDDLQKENDELKIEVESLKVRASGGDTSKGTAEPHWEAEATVWRQKYTLCLKRLEDKTQEVDMLEKELDEARQDIVRSASKAAVPKDETTTANEESPSGSGNGDGASLKSTRPPDVVAHVSRLEKEIARLKSINLGLLLHSTDLQSSVKALELNLEGAKQEILLIKDSGKSNAVSEFVSAAIREHSSLRKQCELALIQVKRYKVQLAATEANFHIVSNEASAYKLSAYRLYRKYVEQMLSVVDYLRSTQRIEKGSLSPYRGELMDKRYRRATQEIDSLRGQNKSLAMQLSDQENAAQTIEQQIAMLKIVGDAAKADFLDQKLREARSKVRESTRTATECREECKSAEAKIARQDAFIKQLEEEISRMEFGSWSLSPLDETTLQTLVHLKDTVFSKSDSPPLAIQALGETGAIKRSTMTDDPDIAVREYKAALLKQNELSREKAGLQKQLDAAAIEWKKASATAVELKDEIVRLNEKVEFYKSQLDDERQKARNREERIHKSHETQSEVARRATEHNSPLPA</sequence>
<protein>
    <submittedName>
        <fullName evidence="3">Uncharacterized protein</fullName>
    </submittedName>
</protein>
<feature type="coiled-coil region" evidence="1">
    <location>
        <begin position="348"/>
        <end position="443"/>
    </location>
</feature>
<keyword evidence="1" id="KW-0175">Coiled coil</keyword>
<feature type="coiled-coil region" evidence="1">
    <location>
        <begin position="221"/>
        <end position="248"/>
    </location>
</feature>
<evidence type="ECO:0000256" key="2">
    <source>
        <dbReference type="SAM" id="MobiDB-lite"/>
    </source>
</evidence>
<proteinExistence type="predicted"/>
<evidence type="ECO:0000313" key="4">
    <source>
        <dbReference type="Proteomes" id="UP000515908"/>
    </source>
</evidence>
<feature type="coiled-coil region" evidence="1">
    <location>
        <begin position="67"/>
        <end position="101"/>
    </location>
</feature>
<feature type="compositionally biased region" description="Polar residues" evidence="2">
    <location>
        <begin position="170"/>
        <end position="179"/>
    </location>
</feature>
<reference evidence="3 4" key="1">
    <citation type="submission" date="2020-08" db="EMBL/GenBank/DDBJ databases">
        <authorList>
            <person name="Newling K."/>
            <person name="Davey J."/>
            <person name="Forrester S."/>
        </authorList>
    </citation>
    <scope>NUCLEOTIDE SEQUENCE [LARGE SCALE GENOMIC DNA]</scope>
    <source>
        <strain evidence="4">Crithidia deanei Carvalho (ATCC PRA-265)</strain>
    </source>
</reference>
<dbReference type="VEuPathDB" id="TriTrypDB:ADEAN_000211700"/>
<dbReference type="Proteomes" id="UP000515908">
    <property type="component" value="Chromosome 03"/>
</dbReference>
<gene>
    <name evidence="3" type="ORF">ADEAN_000211700</name>
</gene>
<organism evidence="3 4">
    <name type="scientific">Angomonas deanei</name>
    <dbReference type="NCBI Taxonomy" id="59799"/>
    <lineage>
        <taxon>Eukaryota</taxon>
        <taxon>Discoba</taxon>
        <taxon>Euglenozoa</taxon>
        <taxon>Kinetoplastea</taxon>
        <taxon>Metakinetoplastina</taxon>
        <taxon>Trypanosomatida</taxon>
        <taxon>Trypanosomatidae</taxon>
        <taxon>Strigomonadinae</taxon>
        <taxon>Angomonas</taxon>
    </lineage>
</organism>
<dbReference type="EMBL" id="LR877147">
    <property type="protein sequence ID" value="CAD2214666.1"/>
    <property type="molecule type" value="Genomic_DNA"/>
</dbReference>
<feature type="region of interest" description="Disordered" evidence="2">
    <location>
        <begin position="562"/>
        <end position="601"/>
    </location>
</feature>
<feature type="compositionally biased region" description="Basic and acidic residues" evidence="2">
    <location>
        <begin position="562"/>
        <end position="594"/>
    </location>
</feature>
<evidence type="ECO:0000313" key="3">
    <source>
        <dbReference type="EMBL" id="CAD2214666.1"/>
    </source>
</evidence>
<name>A0A7G2C4M1_9TRYP</name>
<evidence type="ECO:0000256" key="1">
    <source>
        <dbReference type="SAM" id="Coils"/>
    </source>
</evidence>
<dbReference type="AlphaFoldDB" id="A0A7G2C4M1"/>
<keyword evidence="4" id="KW-1185">Reference proteome</keyword>
<feature type="region of interest" description="Disordered" evidence="2">
    <location>
        <begin position="158"/>
        <end position="193"/>
    </location>
</feature>
<accession>A0A7G2C4M1</accession>